<evidence type="ECO:0000256" key="1">
    <source>
        <dbReference type="ARBA" id="ARBA00008056"/>
    </source>
</evidence>
<name>A0A3S4PXX5_9MAGN</name>
<dbReference type="Proteomes" id="UP000283530">
    <property type="component" value="Unassembled WGS sequence"/>
</dbReference>
<comment type="similarity">
    <text evidence="1 5">Belongs to the iron/ascorbate-dependent oxidoreductase family.</text>
</comment>
<dbReference type="FunFam" id="2.60.120.330:FF:000001">
    <property type="entry name" value="Protein SRG1"/>
    <property type="match status" value="1"/>
</dbReference>
<dbReference type="PANTHER" id="PTHR47991">
    <property type="entry name" value="OXOGLUTARATE/IRON-DEPENDENT DIOXYGENASE"/>
    <property type="match status" value="1"/>
</dbReference>
<evidence type="ECO:0000313" key="8">
    <source>
        <dbReference type="Proteomes" id="UP000283530"/>
    </source>
</evidence>
<dbReference type="Pfam" id="PF03171">
    <property type="entry name" value="2OG-FeII_Oxy"/>
    <property type="match status" value="1"/>
</dbReference>
<dbReference type="InterPro" id="IPR005123">
    <property type="entry name" value="Oxoglu/Fe-dep_dioxygenase_dom"/>
</dbReference>
<accession>A0A3S4PXX5</accession>
<dbReference type="STRING" id="337451.A0A3S4PXX5"/>
<keyword evidence="3 5" id="KW-0560">Oxidoreductase</keyword>
<evidence type="ECO:0000256" key="3">
    <source>
        <dbReference type="ARBA" id="ARBA00023002"/>
    </source>
</evidence>
<dbReference type="InterPro" id="IPR027443">
    <property type="entry name" value="IPNS-like_sf"/>
</dbReference>
<dbReference type="GO" id="GO:0016491">
    <property type="term" value="F:oxidoreductase activity"/>
    <property type="evidence" value="ECO:0007669"/>
    <property type="project" value="UniProtKB-KW"/>
</dbReference>
<organism evidence="7 8">
    <name type="scientific">Cinnamomum micranthum f. kanehirae</name>
    <dbReference type="NCBI Taxonomy" id="337451"/>
    <lineage>
        <taxon>Eukaryota</taxon>
        <taxon>Viridiplantae</taxon>
        <taxon>Streptophyta</taxon>
        <taxon>Embryophyta</taxon>
        <taxon>Tracheophyta</taxon>
        <taxon>Spermatophyta</taxon>
        <taxon>Magnoliopsida</taxon>
        <taxon>Magnoliidae</taxon>
        <taxon>Laurales</taxon>
        <taxon>Lauraceae</taxon>
        <taxon>Cinnamomum</taxon>
    </lineage>
</organism>
<dbReference type="Gene3D" id="2.60.120.330">
    <property type="entry name" value="B-lactam Antibiotic, Isopenicillin N Synthase, Chain"/>
    <property type="match status" value="1"/>
</dbReference>
<dbReference type="Pfam" id="PF14226">
    <property type="entry name" value="DIOX_N"/>
    <property type="match status" value="1"/>
</dbReference>
<keyword evidence="8" id="KW-1185">Reference proteome</keyword>
<feature type="domain" description="Fe2OG dioxygenase" evidence="6">
    <location>
        <begin position="205"/>
        <end position="305"/>
    </location>
</feature>
<evidence type="ECO:0000256" key="4">
    <source>
        <dbReference type="ARBA" id="ARBA00023004"/>
    </source>
</evidence>
<protein>
    <submittedName>
        <fullName evidence="7">Protein SRG1-like protein</fullName>
    </submittedName>
</protein>
<dbReference type="SUPFAM" id="SSF51197">
    <property type="entry name" value="Clavaminate synthase-like"/>
    <property type="match status" value="1"/>
</dbReference>
<dbReference type="InterPro" id="IPR026992">
    <property type="entry name" value="DIOX_N"/>
</dbReference>
<dbReference type="GO" id="GO:0046872">
    <property type="term" value="F:metal ion binding"/>
    <property type="evidence" value="ECO:0007669"/>
    <property type="project" value="UniProtKB-KW"/>
</dbReference>
<evidence type="ECO:0000259" key="6">
    <source>
        <dbReference type="PROSITE" id="PS51471"/>
    </source>
</evidence>
<dbReference type="AlphaFoldDB" id="A0A3S4PXX5"/>
<dbReference type="InterPro" id="IPR044861">
    <property type="entry name" value="IPNS-like_FE2OG_OXY"/>
</dbReference>
<dbReference type="EMBL" id="QPKB01000012">
    <property type="protein sequence ID" value="RWR96258.1"/>
    <property type="molecule type" value="Genomic_DNA"/>
</dbReference>
<proteinExistence type="inferred from homology"/>
<sequence length="355" mass="40461">MDSSYVSLGSSLPVPNLQELVRENMITVPPRYVRPDQDPPVAFASESFPMVPTVDMERLLHEESMPLELEKLHSACKDWGFFQLVNHGVSTSLIEKMKSETQELFNLSLEEKKRYWQESGDLEGFGQAFVFSENQKLDWGDMFYMATLPIHKRKHSLFEKLPFSFRETVETYALELQKLAMTLLNFMSSALKMDAEELRELFEDGYQGMRTNYYPPCPQPHLVVGLAPHSDAVGLTILLQISEVPGLEIRKDEIWVPVKPLPNAFVVNVADTLEMITNGVYRSVLHRATVNSAQERISVATFYSPKLTAEIGPSDSLINPQNPPLYRRVTMEKYLKALLARELNGKSLIETMKIK</sequence>
<evidence type="ECO:0000256" key="2">
    <source>
        <dbReference type="ARBA" id="ARBA00022723"/>
    </source>
</evidence>
<keyword evidence="4 5" id="KW-0408">Iron</keyword>
<dbReference type="InterPro" id="IPR050295">
    <property type="entry name" value="Plant_2OG-oxidoreductases"/>
</dbReference>
<evidence type="ECO:0000256" key="5">
    <source>
        <dbReference type="RuleBase" id="RU003682"/>
    </source>
</evidence>
<dbReference type="PROSITE" id="PS51471">
    <property type="entry name" value="FE2OG_OXY"/>
    <property type="match status" value="1"/>
</dbReference>
<evidence type="ECO:0000313" key="7">
    <source>
        <dbReference type="EMBL" id="RWR96258.1"/>
    </source>
</evidence>
<comment type="caution">
    <text evidence="7">The sequence shown here is derived from an EMBL/GenBank/DDBJ whole genome shotgun (WGS) entry which is preliminary data.</text>
</comment>
<keyword evidence="2 5" id="KW-0479">Metal-binding</keyword>
<gene>
    <name evidence="7" type="ORF">CKAN_02563300</name>
</gene>
<dbReference type="OrthoDB" id="288590at2759"/>
<reference evidence="7 8" key="1">
    <citation type="journal article" date="2019" name="Nat. Plants">
        <title>Stout camphor tree genome fills gaps in understanding of flowering plant genome evolution.</title>
        <authorList>
            <person name="Chaw S.M."/>
            <person name="Liu Y.C."/>
            <person name="Wu Y.W."/>
            <person name="Wang H.Y."/>
            <person name="Lin C.I."/>
            <person name="Wu C.S."/>
            <person name="Ke H.M."/>
            <person name="Chang L.Y."/>
            <person name="Hsu C.Y."/>
            <person name="Yang H.T."/>
            <person name="Sudianto E."/>
            <person name="Hsu M.H."/>
            <person name="Wu K.P."/>
            <person name="Wang L.N."/>
            <person name="Leebens-Mack J.H."/>
            <person name="Tsai I.J."/>
        </authorList>
    </citation>
    <scope>NUCLEOTIDE SEQUENCE [LARGE SCALE GENOMIC DNA]</scope>
    <source>
        <strain evidence="8">cv. Chaw 1501</strain>
        <tissue evidence="7">Young leaves</tissue>
    </source>
</reference>